<dbReference type="Proteomes" id="UP001589691">
    <property type="component" value="Unassembled WGS sequence"/>
</dbReference>
<reference evidence="1 2" key="1">
    <citation type="submission" date="2024-09" db="EMBL/GenBank/DDBJ databases">
        <authorList>
            <person name="Sun Q."/>
            <person name="Mori K."/>
        </authorList>
    </citation>
    <scope>NUCLEOTIDE SEQUENCE [LARGE SCALE GENOMIC DNA]</scope>
    <source>
        <strain evidence="1 2">TBRC 4576</strain>
    </source>
</reference>
<dbReference type="RefSeq" id="WP_137643479.1">
    <property type="nucleotide sequence ID" value="NZ_BJEA01000018.1"/>
</dbReference>
<name>A0ABV5WQS4_9LACO</name>
<evidence type="ECO:0000313" key="2">
    <source>
        <dbReference type="Proteomes" id="UP001589691"/>
    </source>
</evidence>
<evidence type="ECO:0008006" key="3">
    <source>
        <dbReference type="Google" id="ProtNLM"/>
    </source>
</evidence>
<dbReference type="CDD" id="cd01983">
    <property type="entry name" value="SIMIBI"/>
    <property type="match status" value="1"/>
</dbReference>
<dbReference type="EMBL" id="JBHLZY010000002">
    <property type="protein sequence ID" value="MFB9768479.1"/>
    <property type="molecule type" value="Genomic_DNA"/>
</dbReference>
<organism evidence="1 2">
    <name type="scientific">Lactiplantibacillus modestisalitolerans</name>
    <dbReference type="NCBI Taxonomy" id="1457219"/>
    <lineage>
        <taxon>Bacteria</taxon>
        <taxon>Bacillati</taxon>
        <taxon>Bacillota</taxon>
        <taxon>Bacilli</taxon>
        <taxon>Lactobacillales</taxon>
        <taxon>Lactobacillaceae</taxon>
        <taxon>Lactiplantibacillus</taxon>
    </lineage>
</organism>
<gene>
    <name evidence="1" type="ORF">ACFFLI_01140</name>
</gene>
<comment type="caution">
    <text evidence="1">The sequence shown here is derived from an EMBL/GenBank/DDBJ whole genome shotgun (WGS) entry which is preliminary data.</text>
</comment>
<keyword evidence="2" id="KW-1185">Reference proteome</keyword>
<accession>A0ABV5WQS4</accession>
<protein>
    <recommendedName>
        <fullName evidence="3">CobQ/CobB/MinD/ParA nucleotide binding domain-containing protein</fullName>
    </recommendedName>
</protein>
<sequence length="220" mass="25011">MRKQPRTLLIGGTQAASGKSLLTLAFANVLVDQQLSVTIIECQKNVLTWTRISHSKRHQWQTDVETAEQLETCWFDLQTITTDYLLIDLQTTGAEYASETWLLNNCWLPLADQVILTYAATTDVNNQLFEDLGRLQFSMEYTNSNPQLYTVFNEYAAKTPVAQTIAVPEMGAFHREFFMEHAEFVALDVQPLGRLRNARQRPQLVLADAEDLLSKLKLIA</sequence>
<proteinExistence type="predicted"/>
<evidence type="ECO:0000313" key="1">
    <source>
        <dbReference type="EMBL" id="MFB9768479.1"/>
    </source>
</evidence>